<dbReference type="Pfam" id="PF02678">
    <property type="entry name" value="Pirin"/>
    <property type="match status" value="1"/>
</dbReference>
<evidence type="ECO:0000256" key="2">
    <source>
        <dbReference type="RuleBase" id="RU003457"/>
    </source>
</evidence>
<dbReference type="InterPro" id="IPR003829">
    <property type="entry name" value="Pirin_N_dom"/>
</dbReference>
<evidence type="ECO:0000256" key="1">
    <source>
        <dbReference type="ARBA" id="ARBA00008416"/>
    </source>
</evidence>
<dbReference type="PANTHER" id="PTHR43212:SF3">
    <property type="entry name" value="QUERCETIN 2,3-DIOXYGENASE"/>
    <property type="match status" value="1"/>
</dbReference>
<comment type="caution">
    <text evidence="4">The sequence shown here is derived from an EMBL/GenBank/DDBJ whole genome shotgun (WGS) entry which is preliminary data.</text>
</comment>
<proteinExistence type="inferred from homology"/>
<evidence type="ECO:0000313" key="4">
    <source>
        <dbReference type="EMBL" id="PWJ76371.1"/>
    </source>
</evidence>
<dbReference type="EMBL" id="QGGG01000019">
    <property type="protein sequence ID" value="PWJ76371.1"/>
    <property type="molecule type" value="Genomic_DNA"/>
</dbReference>
<feature type="domain" description="Pirin N-terminal" evidence="3">
    <location>
        <begin position="60"/>
        <end position="124"/>
    </location>
</feature>
<protein>
    <recommendedName>
        <fullName evidence="3">Pirin N-terminal domain-containing protein</fullName>
    </recommendedName>
</protein>
<name>A0A316BS19_PSESE</name>
<keyword evidence="5" id="KW-1185">Reference proteome</keyword>
<reference evidence="4 5" key="1">
    <citation type="submission" date="2018-05" db="EMBL/GenBank/DDBJ databases">
        <title>Genomic Encyclopedia of Type Strains, Phase IV (KMG-IV): sequencing the most valuable type-strain genomes for metagenomic binning, comparative biology and taxonomic classification.</title>
        <authorList>
            <person name="Goeker M."/>
        </authorList>
    </citation>
    <scope>NUCLEOTIDE SEQUENCE [LARGE SCALE GENOMIC DNA]</scope>
    <source>
        <strain evidence="4 5">DSM 6986</strain>
    </source>
</reference>
<organism evidence="4 5">
    <name type="scientific">Pseudaminobacter salicylatoxidans</name>
    <dbReference type="NCBI Taxonomy" id="93369"/>
    <lineage>
        <taxon>Bacteria</taxon>
        <taxon>Pseudomonadati</taxon>
        <taxon>Pseudomonadota</taxon>
        <taxon>Alphaproteobacteria</taxon>
        <taxon>Hyphomicrobiales</taxon>
        <taxon>Phyllobacteriaceae</taxon>
        <taxon>Pseudaminobacter</taxon>
    </lineage>
</organism>
<dbReference type="AlphaFoldDB" id="A0A316BS19"/>
<dbReference type="SUPFAM" id="SSF51182">
    <property type="entry name" value="RmlC-like cupins"/>
    <property type="match status" value="1"/>
</dbReference>
<dbReference type="InterPro" id="IPR012093">
    <property type="entry name" value="Pirin"/>
</dbReference>
<accession>A0A316BS19</accession>
<dbReference type="PANTHER" id="PTHR43212">
    <property type="entry name" value="QUERCETIN 2,3-DIOXYGENASE"/>
    <property type="match status" value="1"/>
</dbReference>
<dbReference type="Gene3D" id="2.60.120.10">
    <property type="entry name" value="Jelly Rolls"/>
    <property type="match status" value="1"/>
</dbReference>
<dbReference type="RefSeq" id="WP_244916214.1">
    <property type="nucleotide sequence ID" value="NZ_QGGG01000019.1"/>
</dbReference>
<dbReference type="Proteomes" id="UP000245396">
    <property type="component" value="Unassembled WGS sequence"/>
</dbReference>
<dbReference type="InterPro" id="IPR011051">
    <property type="entry name" value="RmlC_Cupin_sf"/>
</dbReference>
<sequence length="255" mass="27691">MTLVKEILPVKLDRSMKRGHRAGAFGIEILFPGVTLGQGDSGIGAIGRIDHARIGPGGFIAMHPHRDDEILTYMRAGTMLHRDTVGNEEALTKTRLMLMNAGHTFQHEEKMPGTEDIECLQIFIRPRDPDLEPMVQFHDFPEEVSLDEWRLIAGPKGEAPLELRAAAWVHDSHLSAGGSLALPDAPVSGATRLLYVFAGRASVGTTTLVEGESLVLDDKAQVIEAEVDTDLVLFTTDTAAPVFKGGMFSGNVLSR</sequence>
<dbReference type="InterPro" id="IPR014710">
    <property type="entry name" value="RmlC-like_jellyroll"/>
</dbReference>
<comment type="similarity">
    <text evidence="1 2">Belongs to the pirin family.</text>
</comment>
<evidence type="ECO:0000259" key="3">
    <source>
        <dbReference type="Pfam" id="PF02678"/>
    </source>
</evidence>
<evidence type="ECO:0000313" key="5">
    <source>
        <dbReference type="Proteomes" id="UP000245396"/>
    </source>
</evidence>
<gene>
    <name evidence="4" type="ORF">C7441_11959</name>
</gene>